<evidence type="ECO:0000313" key="7">
    <source>
        <dbReference type="WBParaSite" id="DME_0000764301-mRNA-1"/>
    </source>
</evidence>
<keyword evidence="2" id="KW-0479">Metal-binding</keyword>
<dbReference type="PANTHER" id="PTHR46458">
    <property type="entry name" value="BLR2807 PROTEIN"/>
    <property type="match status" value="1"/>
</dbReference>
<dbReference type="GO" id="GO:0046872">
    <property type="term" value="F:metal ion binding"/>
    <property type="evidence" value="ECO:0007669"/>
    <property type="project" value="UniProtKB-KW"/>
</dbReference>
<keyword evidence="4" id="KW-0813">Transport</keyword>
<evidence type="ECO:0000256" key="4">
    <source>
        <dbReference type="RuleBase" id="RU000356"/>
    </source>
</evidence>
<comment type="similarity">
    <text evidence="4">Belongs to the globin family.</text>
</comment>
<feature type="domain" description="Globin" evidence="5">
    <location>
        <begin position="59"/>
        <end position="215"/>
    </location>
</feature>
<sequence length="237" mass="27527">LQRFGKRAETFHSGAYQQRINFQDSSGSSVVRSFDDCGHSDHVRSHSPLKQIKIYSFRSIPSDDEQLIRSSWHSVVLKLDAMRQTFGWLVFCRVFTKAPQLLEAFQANEYELIDEAPSDHLLRRHTKLFTEVVDLTVRNINDIETGIAPTLFTYGQRHYTFTHSKFFNEKNIRLFCSEAVGTIFDLLQDDMESTCLGAWIALMRYMGNKLLEGFQYEHLNNTKKLAISTTDHKIFIF</sequence>
<dbReference type="InterPro" id="IPR044399">
    <property type="entry name" value="Mb-like_M"/>
</dbReference>
<reference evidence="7" key="1">
    <citation type="submission" date="2016-04" db="UniProtKB">
        <authorList>
            <consortium name="WormBaseParasite"/>
        </authorList>
    </citation>
    <scope>IDENTIFICATION</scope>
</reference>
<keyword evidence="4" id="KW-0561">Oxygen transport</keyword>
<dbReference type="PROSITE" id="PS01033">
    <property type="entry name" value="GLOBIN"/>
    <property type="match status" value="1"/>
</dbReference>
<keyword evidence="3" id="KW-0408">Iron</keyword>
<dbReference type="Gene3D" id="1.10.490.10">
    <property type="entry name" value="Globins"/>
    <property type="match status" value="1"/>
</dbReference>
<dbReference type="SUPFAM" id="SSF46458">
    <property type="entry name" value="Globin-like"/>
    <property type="match status" value="1"/>
</dbReference>
<dbReference type="PANTHER" id="PTHR46458:SF6">
    <property type="entry name" value="GLOBIN FAMILY PROFILE DOMAIN-CONTAINING PROTEIN"/>
    <property type="match status" value="1"/>
</dbReference>
<evidence type="ECO:0000256" key="1">
    <source>
        <dbReference type="ARBA" id="ARBA00022617"/>
    </source>
</evidence>
<dbReference type="InterPro" id="IPR050532">
    <property type="entry name" value="Globin-like_OT"/>
</dbReference>
<evidence type="ECO:0000313" key="6">
    <source>
        <dbReference type="Proteomes" id="UP000038040"/>
    </source>
</evidence>
<dbReference type="Proteomes" id="UP000038040">
    <property type="component" value="Unplaced"/>
</dbReference>
<organism evidence="6 7">
    <name type="scientific">Dracunculus medinensis</name>
    <name type="common">Guinea worm</name>
    <dbReference type="NCBI Taxonomy" id="318479"/>
    <lineage>
        <taxon>Eukaryota</taxon>
        <taxon>Metazoa</taxon>
        <taxon>Ecdysozoa</taxon>
        <taxon>Nematoda</taxon>
        <taxon>Chromadorea</taxon>
        <taxon>Rhabditida</taxon>
        <taxon>Spirurina</taxon>
        <taxon>Dracunculoidea</taxon>
        <taxon>Dracunculidae</taxon>
        <taxon>Dracunculus</taxon>
    </lineage>
</organism>
<accession>A0A0N4UJ30</accession>
<dbReference type="WBParaSite" id="DME_0000764301-mRNA-1">
    <property type="protein sequence ID" value="DME_0000764301-mRNA-1"/>
    <property type="gene ID" value="DME_0000764301"/>
</dbReference>
<dbReference type="InterPro" id="IPR009050">
    <property type="entry name" value="Globin-like_sf"/>
</dbReference>
<protein>
    <submittedName>
        <fullName evidence="7">GLOBIN domain-containing protein</fullName>
    </submittedName>
</protein>
<keyword evidence="1 4" id="KW-0349">Heme</keyword>
<evidence type="ECO:0000256" key="2">
    <source>
        <dbReference type="ARBA" id="ARBA00022723"/>
    </source>
</evidence>
<dbReference type="Pfam" id="PF00042">
    <property type="entry name" value="Globin"/>
    <property type="match status" value="1"/>
</dbReference>
<dbReference type="GO" id="GO:0020037">
    <property type="term" value="F:heme binding"/>
    <property type="evidence" value="ECO:0007669"/>
    <property type="project" value="InterPro"/>
</dbReference>
<dbReference type="CDD" id="cd01040">
    <property type="entry name" value="Mb-like"/>
    <property type="match status" value="1"/>
</dbReference>
<dbReference type="InterPro" id="IPR000971">
    <property type="entry name" value="Globin"/>
</dbReference>
<name>A0A0N4UJ30_DRAME</name>
<dbReference type="InterPro" id="IPR012292">
    <property type="entry name" value="Globin/Proto"/>
</dbReference>
<dbReference type="AlphaFoldDB" id="A0A0N4UJ30"/>
<dbReference type="GO" id="GO:0005344">
    <property type="term" value="F:oxygen carrier activity"/>
    <property type="evidence" value="ECO:0007669"/>
    <property type="project" value="UniProtKB-KW"/>
</dbReference>
<dbReference type="GO" id="GO:0019825">
    <property type="term" value="F:oxygen binding"/>
    <property type="evidence" value="ECO:0007669"/>
    <property type="project" value="InterPro"/>
</dbReference>
<evidence type="ECO:0000259" key="5">
    <source>
        <dbReference type="PROSITE" id="PS01033"/>
    </source>
</evidence>
<evidence type="ECO:0000256" key="3">
    <source>
        <dbReference type="ARBA" id="ARBA00023004"/>
    </source>
</evidence>
<proteinExistence type="inferred from homology"/>